<dbReference type="GO" id="GO:0006062">
    <property type="term" value="P:sorbitol catabolic process"/>
    <property type="evidence" value="ECO:0007669"/>
    <property type="project" value="TreeGrafter"/>
</dbReference>
<evidence type="ECO:0000313" key="15">
    <source>
        <dbReference type="EMBL" id="OJJ31221.1"/>
    </source>
</evidence>
<evidence type="ECO:0000256" key="2">
    <source>
        <dbReference type="ARBA" id="ARBA00008072"/>
    </source>
</evidence>
<dbReference type="Gene3D" id="3.90.180.10">
    <property type="entry name" value="Medium-chain alcohol dehydrogenases, catalytic domain"/>
    <property type="match status" value="1"/>
</dbReference>
<keyword evidence="5 12" id="KW-0862">Zinc</keyword>
<dbReference type="GO" id="GO:0008270">
    <property type="term" value="F:zinc ion binding"/>
    <property type="evidence" value="ECO:0007669"/>
    <property type="project" value="InterPro"/>
</dbReference>
<proteinExistence type="inferred from homology"/>
<keyword evidence="6" id="KW-0560">Oxidoreductase</keyword>
<evidence type="ECO:0000256" key="5">
    <source>
        <dbReference type="ARBA" id="ARBA00022833"/>
    </source>
</evidence>
<reference evidence="16" key="1">
    <citation type="journal article" date="2017" name="Genome Biol.">
        <title>Comparative genomics reveals high biological diversity and specific adaptations in the industrially and medically important fungal genus Aspergillus.</title>
        <authorList>
            <person name="de Vries R.P."/>
            <person name="Riley R."/>
            <person name="Wiebenga A."/>
            <person name="Aguilar-Osorio G."/>
            <person name="Amillis S."/>
            <person name="Uchima C.A."/>
            <person name="Anderluh G."/>
            <person name="Asadollahi M."/>
            <person name="Askin M."/>
            <person name="Barry K."/>
            <person name="Battaglia E."/>
            <person name="Bayram O."/>
            <person name="Benocci T."/>
            <person name="Braus-Stromeyer S.A."/>
            <person name="Caldana C."/>
            <person name="Canovas D."/>
            <person name="Cerqueira G.C."/>
            <person name="Chen F."/>
            <person name="Chen W."/>
            <person name="Choi C."/>
            <person name="Clum A."/>
            <person name="Dos Santos R.A."/>
            <person name="Damasio A.R."/>
            <person name="Diallinas G."/>
            <person name="Emri T."/>
            <person name="Fekete E."/>
            <person name="Flipphi M."/>
            <person name="Freyberg S."/>
            <person name="Gallo A."/>
            <person name="Gournas C."/>
            <person name="Habgood R."/>
            <person name="Hainaut M."/>
            <person name="Harispe M.L."/>
            <person name="Henrissat B."/>
            <person name="Hilden K.S."/>
            <person name="Hope R."/>
            <person name="Hossain A."/>
            <person name="Karabika E."/>
            <person name="Karaffa L."/>
            <person name="Karanyi Z."/>
            <person name="Krasevec N."/>
            <person name="Kuo A."/>
            <person name="Kusch H."/>
            <person name="LaButti K."/>
            <person name="Lagendijk E.L."/>
            <person name="Lapidus A."/>
            <person name="Levasseur A."/>
            <person name="Lindquist E."/>
            <person name="Lipzen A."/>
            <person name="Logrieco A.F."/>
            <person name="MacCabe A."/>
            <person name="Maekelae M.R."/>
            <person name="Malavazi I."/>
            <person name="Melin P."/>
            <person name="Meyer V."/>
            <person name="Mielnichuk N."/>
            <person name="Miskei M."/>
            <person name="Molnar A.P."/>
            <person name="Mule G."/>
            <person name="Ngan C.Y."/>
            <person name="Orejas M."/>
            <person name="Orosz E."/>
            <person name="Ouedraogo J.P."/>
            <person name="Overkamp K.M."/>
            <person name="Park H.-S."/>
            <person name="Perrone G."/>
            <person name="Piumi F."/>
            <person name="Punt P.J."/>
            <person name="Ram A.F."/>
            <person name="Ramon A."/>
            <person name="Rauscher S."/>
            <person name="Record E."/>
            <person name="Riano-Pachon D.M."/>
            <person name="Robert V."/>
            <person name="Roehrig J."/>
            <person name="Ruller R."/>
            <person name="Salamov A."/>
            <person name="Salih N.S."/>
            <person name="Samson R.A."/>
            <person name="Sandor E."/>
            <person name="Sanguinetti M."/>
            <person name="Schuetze T."/>
            <person name="Sepcic K."/>
            <person name="Shelest E."/>
            <person name="Sherlock G."/>
            <person name="Sophianopoulou V."/>
            <person name="Squina F.M."/>
            <person name="Sun H."/>
            <person name="Susca A."/>
            <person name="Todd R.B."/>
            <person name="Tsang A."/>
            <person name="Unkles S.E."/>
            <person name="van de Wiele N."/>
            <person name="van Rossen-Uffink D."/>
            <person name="Oliveira J.V."/>
            <person name="Vesth T.C."/>
            <person name="Visser J."/>
            <person name="Yu J.-H."/>
            <person name="Zhou M."/>
            <person name="Andersen M.R."/>
            <person name="Archer D.B."/>
            <person name="Baker S.E."/>
            <person name="Benoit I."/>
            <person name="Brakhage A.A."/>
            <person name="Braus G.H."/>
            <person name="Fischer R."/>
            <person name="Frisvad J.C."/>
            <person name="Goldman G.H."/>
            <person name="Houbraken J."/>
            <person name="Oakley B."/>
            <person name="Pocsi I."/>
            <person name="Scazzocchio C."/>
            <person name="Seiboth B."/>
            <person name="vanKuyk P.A."/>
            <person name="Wortman J."/>
            <person name="Dyer P.S."/>
            <person name="Grigoriev I.V."/>
        </authorList>
    </citation>
    <scope>NUCLEOTIDE SEQUENCE [LARGE SCALE GENOMIC DNA]</scope>
    <source>
        <strain evidence="16">DTO 134E9</strain>
    </source>
</reference>
<keyword evidence="7" id="KW-0520">NAD</keyword>
<evidence type="ECO:0000313" key="16">
    <source>
        <dbReference type="Proteomes" id="UP000184383"/>
    </source>
</evidence>
<name>A0A1L9R8I5_ASPWE</name>
<evidence type="ECO:0000256" key="1">
    <source>
        <dbReference type="ARBA" id="ARBA00001947"/>
    </source>
</evidence>
<evidence type="ECO:0000259" key="13">
    <source>
        <dbReference type="Pfam" id="PF00107"/>
    </source>
</evidence>
<keyword evidence="3" id="KW-0859">Xylose metabolism</keyword>
<dbReference type="InterPro" id="IPR002328">
    <property type="entry name" value="ADH_Zn_CS"/>
</dbReference>
<dbReference type="STRING" id="1073089.A0A1L9R8I5"/>
<feature type="domain" description="Alcohol dehydrogenase-like N-terminal" evidence="14">
    <location>
        <begin position="1"/>
        <end position="79"/>
    </location>
</feature>
<dbReference type="OrthoDB" id="3941538at2759"/>
<dbReference type="Pfam" id="PF00107">
    <property type="entry name" value="ADH_zinc_N"/>
    <property type="match status" value="1"/>
</dbReference>
<sequence>MGHEASGIIHKVGEKVTTLQPGDRVALEPGYPCRICPCCKRGRYNLCPSMMFAAVPMRCHGTLTRFFKLPADYCYKIPEGTMGLDEAVLLEPLAVAVHSVRQVGVKPGDKVVVFGAGTVGILCAAVAREFGARMIVSVDINEEKLEFARGIVVSDSTGYVDFRAFKPDSFMTSEDTALRLLEEHDPREEEGDIPGFDVVIEATGAASCVRTGIHAIRVGGVFVQTGMGKRCMDFPIGAVAEKEIMLRGCFRYGPGDFKLGLQLVVAKKILVGRFITKVVPFEKAADAWETTMRGEGIKTVIRGI</sequence>
<dbReference type="SUPFAM" id="SSF50129">
    <property type="entry name" value="GroES-like"/>
    <property type="match status" value="1"/>
</dbReference>
<evidence type="ECO:0000256" key="4">
    <source>
        <dbReference type="ARBA" id="ARBA00022723"/>
    </source>
</evidence>
<dbReference type="Gene3D" id="3.40.50.720">
    <property type="entry name" value="NAD(P)-binding Rossmann-like Domain"/>
    <property type="match status" value="1"/>
</dbReference>
<evidence type="ECO:0000256" key="8">
    <source>
        <dbReference type="ARBA" id="ARBA00024843"/>
    </source>
</evidence>
<dbReference type="InterPro" id="IPR013149">
    <property type="entry name" value="ADH-like_C"/>
</dbReference>
<keyword evidence="16" id="KW-1185">Reference proteome</keyword>
<dbReference type="EMBL" id="KV878216">
    <property type="protein sequence ID" value="OJJ31221.1"/>
    <property type="molecule type" value="Genomic_DNA"/>
</dbReference>
<keyword evidence="3" id="KW-0119">Carbohydrate metabolism</keyword>
<dbReference type="FunFam" id="3.40.50.720:FF:000068">
    <property type="entry name" value="Sorbitol dehydrogenase"/>
    <property type="match status" value="1"/>
</dbReference>
<dbReference type="GO" id="GO:0003939">
    <property type="term" value="F:L-iditol 2-dehydrogenase (NAD+) activity"/>
    <property type="evidence" value="ECO:0007669"/>
    <property type="project" value="TreeGrafter"/>
</dbReference>
<dbReference type="GO" id="GO:0042732">
    <property type="term" value="P:D-xylose metabolic process"/>
    <property type="evidence" value="ECO:0007669"/>
    <property type="project" value="UniProtKB-KW"/>
</dbReference>
<evidence type="ECO:0000256" key="6">
    <source>
        <dbReference type="ARBA" id="ARBA00023002"/>
    </source>
</evidence>
<dbReference type="Proteomes" id="UP000184383">
    <property type="component" value="Unassembled WGS sequence"/>
</dbReference>
<dbReference type="VEuPathDB" id="FungiDB:ASPWEDRAFT_45182"/>
<comment type="function">
    <text evidence="8">Xylitol dehydrogenase which catalyzes the conversion of xylitol to D-xylulose. Xylose is a major component of hemicelluloses such as xylan. Most fungi utilize D-xylose via three enzymatic reactions, xylose reductase (XR), xylitol dehydrogenase (XDH), and xylulokinase, to form xylulose 5-phosphate, which enters pentose phosphate pathway.</text>
</comment>
<dbReference type="InterPro" id="IPR036291">
    <property type="entry name" value="NAD(P)-bd_dom_sf"/>
</dbReference>
<accession>A0A1L9R8I5</accession>
<feature type="domain" description="Alcohol dehydrogenase-like C-terminal" evidence="13">
    <location>
        <begin position="195"/>
        <end position="264"/>
    </location>
</feature>
<dbReference type="SUPFAM" id="SSF51735">
    <property type="entry name" value="NAD(P)-binding Rossmann-fold domains"/>
    <property type="match status" value="1"/>
</dbReference>
<evidence type="ECO:0000259" key="14">
    <source>
        <dbReference type="Pfam" id="PF08240"/>
    </source>
</evidence>
<organism evidence="15 16">
    <name type="scientific">Aspergillus wentii DTO 134E9</name>
    <dbReference type="NCBI Taxonomy" id="1073089"/>
    <lineage>
        <taxon>Eukaryota</taxon>
        <taxon>Fungi</taxon>
        <taxon>Dikarya</taxon>
        <taxon>Ascomycota</taxon>
        <taxon>Pezizomycotina</taxon>
        <taxon>Eurotiomycetes</taxon>
        <taxon>Eurotiomycetidae</taxon>
        <taxon>Eurotiales</taxon>
        <taxon>Aspergillaceae</taxon>
        <taxon>Aspergillus</taxon>
        <taxon>Aspergillus subgen. Cremei</taxon>
    </lineage>
</organism>
<comment type="similarity">
    <text evidence="2 12">Belongs to the zinc-containing alcohol dehydrogenase family.</text>
</comment>
<comment type="pathway">
    <text evidence="9">Carbohydrate degradation; L-arabinose degradation via L-arabinitol; D-xylulose 5-phosphate from L-arabinose (fungal route): step 4/5.</text>
</comment>
<evidence type="ECO:0000256" key="9">
    <source>
        <dbReference type="ARBA" id="ARBA00025713"/>
    </source>
</evidence>
<dbReference type="PANTHER" id="PTHR43161:SF9">
    <property type="entry name" value="SORBITOL DEHYDROGENASE"/>
    <property type="match status" value="1"/>
</dbReference>
<dbReference type="AlphaFoldDB" id="A0A1L9R8I5"/>
<evidence type="ECO:0000256" key="10">
    <source>
        <dbReference type="ARBA" id="ARBA00026119"/>
    </source>
</evidence>
<evidence type="ECO:0000256" key="7">
    <source>
        <dbReference type="ARBA" id="ARBA00023027"/>
    </source>
</evidence>
<dbReference type="InterPro" id="IPR013154">
    <property type="entry name" value="ADH-like_N"/>
</dbReference>
<dbReference type="PROSITE" id="PS00059">
    <property type="entry name" value="ADH_ZINC"/>
    <property type="match status" value="1"/>
</dbReference>
<dbReference type="GeneID" id="63752310"/>
<comment type="cofactor">
    <cofactor evidence="1 12">
        <name>Zn(2+)</name>
        <dbReference type="ChEBI" id="CHEBI:29105"/>
    </cofactor>
</comment>
<dbReference type="PANTHER" id="PTHR43161">
    <property type="entry name" value="SORBITOL DEHYDROGENASE"/>
    <property type="match status" value="1"/>
</dbReference>
<dbReference type="Pfam" id="PF08240">
    <property type="entry name" value="ADH_N"/>
    <property type="match status" value="1"/>
</dbReference>
<dbReference type="InterPro" id="IPR011032">
    <property type="entry name" value="GroES-like_sf"/>
</dbReference>
<dbReference type="EC" id="1.1.1.9" evidence="10"/>
<dbReference type="GO" id="GO:0046526">
    <property type="term" value="F:D-xylulose reductase activity"/>
    <property type="evidence" value="ECO:0007669"/>
    <property type="project" value="UniProtKB-EC"/>
</dbReference>
<evidence type="ECO:0000256" key="11">
    <source>
        <dbReference type="ARBA" id="ARBA00030139"/>
    </source>
</evidence>
<protein>
    <recommendedName>
        <fullName evidence="10">D-xylulose reductase</fullName>
        <ecNumber evidence="10">1.1.1.9</ecNumber>
    </recommendedName>
    <alternativeName>
        <fullName evidence="11">Xylitol dehydrogenase A</fullName>
    </alternativeName>
</protein>
<evidence type="ECO:0000256" key="3">
    <source>
        <dbReference type="ARBA" id="ARBA00022629"/>
    </source>
</evidence>
<dbReference type="RefSeq" id="XP_040684898.1">
    <property type="nucleotide sequence ID" value="XM_040836462.1"/>
</dbReference>
<gene>
    <name evidence="15" type="ORF">ASPWEDRAFT_45182</name>
</gene>
<evidence type="ECO:0000256" key="12">
    <source>
        <dbReference type="RuleBase" id="RU361277"/>
    </source>
</evidence>
<keyword evidence="4 12" id="KW-0479">Metal-binding</keyword>